<dbReference type="Pfam" id="PF01535">
    <property type="entry name" value="PPR"/>
    <property type="match status" value="2"/>
</dbReference>
<dbReference type="PROSITE" id="PS51375">
    <property type="entry name" value="PPR"/>
    <property type="match status" value="4"/>
</dbReference>
<comment type="caution">
    <text evidence="4">The sequence shown here is derived from an EMBL/GenBank/DDBJ whole genome shotgun (WGS) entry which is preliminary data.</text>
</comment>
<dbReference type="InterPro" id="IPR002885">
    <property type="entry name" value="PPR_rpt"/>
</dbReference>
<gene>
    <name evidence="4" type="ORF">Fmac_016367</name>
</gene>
<feature type="repeat" description="PPR" evidence="3">
    <location>
        <begin position="262"/>
        <end position="296"/>
    </location>
</feature>
<dbReference type="InterPro" id="IPR011990">
    <property type="entry name" value="TPR-like_helical_dom_sf"/>
</dbReference>
<feature type="repeat" description="PPR" evidence="3">
    <location>
        <begin position="226"/>
        <end position="260"/>
    </location>
</feature>
<sequence length="469" mass="52930">MSRFPNFRLFSLFRALKTLPFSTHQTLCSHLHQSNGSFENSLSKVKPKLDSQCVIQFLNSCLPKQPQLGVRFFVWAGFQSGYRHSAYMYAKACNLLGIRQNPHIIRDVIRSYEAEGCLVTVNMFREVLKLCKEAQLADVALWVLSKMQYTFNLHADTLMYNVVIRLCCKNGDIQMAEKLMREMSSNGLCPDLITYMAIVEGFCNAGRAEDAYPVLKLMRVHGCSPNSVILSSILDGLCRSGSMVRALEMLDEMEKSGDCSPNVVTYTSVIQSFCKRGKWSEAFDILDRMRALGCHANHVTVFTFVESLCAEGRVEEAYGLMDKFAVEHGVSYGDCYSSLVISLIRIKRLEEAEKLFKEMLVGDVKLDTLASSLMLKELCLKDRILDVFYLLEAIENKGCLSSIDSDIYSILLIGLCQRNHLMEATKLVKIMHKKSVMLQPPYKDDAINILIKSGQKDLLHQLTGTHKGP</sequence>
<comment type="similarity">
    <text evidence="1">Belongs to the PPR family. P subfamily.</text>
</comment>
<dbReference type="Pfam" id="PF13041">
    <property type="entry name" value="PPR_2"/>
    <property type="match status" value="2"/>
</dbReference>
<dbReference type="AlphaFoldDB" id="A0ABD1MH84"/>
<evidence type="ECO:0000256" key="1">
    <source>
        <dbReference type="ARBA" id="ARBA00007626"/>
    </source>
</evidence>
<keyword evidence="2" id="KW-0677">Repeat</keyword>
<dbReference type="PANTHER" id="PTHR47447:SF28">
    <property type="entry name" value="PENTACOTRIPEPTIDE-REPEAT REGION OF PRORP DOMAIN-CONTAINING PROTEIN"/>
    <property type="match status" value="1"/>
</dbReference>
<organism evidence="4 5">
    <name type="scientific">Flemingia macrophylla</name>
    <dbReference type="NCBI Taxonomy" id="520843"/>
    <lineage>
        <taxon>Eukaryota</taxon>
        <taxon>Viridiplantae</taxon>
        <taxon>Streptophyta</taxon>
        <taxon>Embryophyta</taxon>
        <taxon>Tracheophyta</taxon>
        <taxon>Spermatophyta</taxon>
        <taxon>Magnoliopsida</taxon>
        <taxon>eudicotyledons</taxon>
        <taxon>Gunneridae</taxon>
        <taxon>Pentapetalae</taxon>
        <taxon>rosids</taxon>
        <taxon>fabids</taxon>
        <taxon>Fabales</taxon>
        <taxon>Fabaceae</taxon>
        <taxon>Papilionoideae</taxon>
        <taxon>50 kb inversion clade</taxon>
        <taxon>NPAAA clade</taxon>
        <taxon>indigoferoid/millettioid clade</taxon>
        <taxon>Phaseoleae</taxon>
        <taxon>Flemingia</taxon>
    </lineage>
</organism>
<name>A0ABD1MH84_9FABA</name>
<evidence type="ECO:0000256" key="2">
    <source>
        <dbReference type="ARBA" id="ARBA00022737"/>
    </source>
</evidence>
<accession>A0ABD1MH84</accession>
<feature type="repeat" description="PPR" evidence="3">
    <location>
        <begin position="156"/>
        <end position="190"/>
    </location>
</feature>
<keyword evidence="5" id="KW-1185">Reference proteome</keyword>
<reference evidence="4 5" key="1">
    <citation type="submission" date="2024-08" db="EMBL/GenBank/DDBJ databases">
        <title>Insights into the chromosomal genome structure of Flemingia macrophylla.</title>
        <authorList>
            <person name="Ding Y."/>
            <person name="Zhao Y."/>
            <person name="Bi W."/>
            <person name="Wu M."/>
            <person name="Zhao G."/>
            <person name="Gong Y."/>
            <person name="Li W."/>
            <person name="Zhang P."/>
        </authorList>
    </citation>
    <scope>NUCLEOTIDE SEQUENCE [LARGE SCALE GENOMIC DNA]</scope>
    <source>
        <strain evidence="4">DYQJB</strain>
        <tissue evidence="4">Leaf</tissue>
    </source>
</reference>
<dbReference type="Proteomes" id="UP001603857">
    <property type="component" value="Unassembled WGS sequence"/>
</dbReference>
<evidence type="ECO:0000256" key="3">
    <source>
        <dbReference type="PROSITE-ProRule" id="PRU00708"/>
    </source>
</evidence>
<dbReference type="EMBL" id="JBGMDY010000005">
    <property type="protein sequence ID" value="KAL2335154.1"/>
    <property type="molecule type" value="Genomic_DNA"/>
</dbReference>
<dbReference type="NCBIfam" id="TIGR00756">
    <property type="entry name" value="PPR"/>
    <property type="match status" value="5"/>
</dbReference>
<evidence type="ECO:0008006" key="6">
    <source>
        <dbReference type="Google" id="ProtNLM"/>
    </source>
</evidence>
<proteinExistence type="inferred from homology"/>
<dbReference type="Gene3D" id="1.25.40.10">
    <property type="entry name" value="Tetratricopeptide repeat domain"/>
    <property type="match status" value="4"/>
</dbReference>
<evidence type="ECO:0000313" key="5">
    <source>
        <dbReference type="Proteomes" id="UP001603857"/>
    </source>
</evidence>
<evidence type="ECO:0000313" key="4">
    <source>
        <dbReference type="EMBL" id="KAL2335154.1"/>
    </source>
</evidence>
<dbReference type="SUPFAM" id="SSF48452">
    <property type="entry name" value="TPR-like"/>
    <property type="match status" value="1"/>
</dbReference>
<protein>
    <recommendedName>
        <fullName evidence="6">Pentatricopeptide repeat-containing protein</fullName>
    </recommendedName>
</protein>
<feature type="repeat" description="PPR" evidence="3">
    <location>
        <begin position="191"/>
        <end position="225"/>
    </location>
</feature>
<dbReference type="PANTHER" id="PTHR47447">
    <property type="entry name" value="OS03G0856100 PROTEIN"/>
    <property type="match status" value="1"/>
</dbReference>